<comment type="caution">
    <text evidence="1">The sequence shown here is derived from an EMBL/GenBank/DDBJ whole genome shotgun (WGS) entry which is preliminary data.</text>
</comment>
<sequence length="90" mass="10224">MTVGGGFQLMYRKAVSLDEYVSCINNIDPLSPYKTWTIKQPCNDQRNSSNSITSFDVTFERVKADFVVSDPVDWSRDIQLAISVQIFSHT</sequence>
<organism evidence="1 2">
    <name type="scientific">Cichorium intybus</name>
    <name type="common">Chicory</name>
    <dbReference type="NCBI Taxonomy" id="13427"/>
    <lineage>
        <taxon>Eukaryota</taxon>
        <taxon>Viridiplantae</taxon>
        <taxon>Streptophyta</taxon>
        <taxon>Embryophyta</taxon>
        <taxon>Tracheophyta</taxon>
        <taxon>Spermatophyta</taxon>
        <taxon>Magnoliopsida</taxon>
        <taxon>eudicotyledons</taxon>
        <taxon>Gunneridae</taxon>
        <taxon>Pentapetalae</taxon>
        <taxon>asterids</taxon>
        <taxon>campanulids</taxon>
        <taxon>Asterales</taxon>
        <taxon>Asteraceae</taxon>
        <taxon>Cichorioideae</taxon>
        <taxon>Cichorieae</taxon>
        <taxon>Cichoriinae</taxon>
        <taxon>Cichorium</taxon>
    </lineage>
</organism>
<dbReference type="EMBL" id="CM042012">
    <property type="protein sequence ID" value="KAI3750234.1"/>
    <property type="molecule type" value="Genomic_DNA"/>
</dbReference>
<gene>
    <name evidence="1" type="ORF">L2E82_20867</name>
</gene>
<dbReference type="Proteomes" id="UP001055811">
    <property type="component" value="Linkage Group LG04"/>
</dbReference>
<reference evidence="1 2" key="2">
    <citation type="journal article" date="2022" name="Mol. Ecol. Resour.">
        <title>The genomes of chicory, endive, great burdock and yacon provide insights into Asteraceae paleo-polyploidization history and plant inulin production.</title>
        <authorList>
            <person name="Fan W."/>
            <person name="Wang S."/>
            <person name="Wang H."/>
            <person name="Wang A."/>
            <person name="Jiang F."/>
            <person name="Liu H."/>
            <person name="Zhao H."/>
            <person name="Xu D."/>
            <person name="Zhang Y."/>
        </authorList>
    </citation>
    <scope>NUCLEOTIDE SEQUENCE [LARGE SCALE GENOMIC DNA]</scope>
    <source>
        <strain evidence="2">cv. Punajuju</strain>
        <tissue evidence="1">Leaves</tissue>
    </source>
</reference>
<keyword evidence="2" id="KW-1185">Reference proteome</keyword>
<reference evidence="2" key="1">
    <citation type="journal article" date="2022" name="Mol. Ecol. Resour.">
        <title>The genomes of chicory, endive, great burdock and yacon provide insights into Asteraceae palaeo-polyploidization history and plant inulin production.</title>
        <authorList>
            <person name="Fan W."/>
            <person name="Wang S."/>
            <person name="Wang H."/>
            <person name="Wang A."/>
            <person name="Jiang F."/>
            <person name="Liu H."/>
            <person name="Zhao H."/>
            <person name="Xu D."/>
            <person name="Zhang Y."/>
        </authorList>
    </citation>
    <scope>NUCLEOTIDE SEQUENCE [LARGE SCALE GENOMIC DNA]</scope>
    <source>
        <strain evidence="2">cv. Punajuju</strain>
    </source>
</reference>
<proteinExistence type="predicted"/>
<name>A0ACB9DU33_CICIN</name>
<protein>
    <submittedName>
        <fullName evidence="1">Uncharacterized protein</fullName>
    </submittedName>
</protein>
<evidence type="ECO:0000313" key="2">
    <source>
        <dbReference type="Proteomes" id="UP001055811"/>
    </source>
</evidence>
<evidence type="ECO:0000313" key="1">
    <source>
        <dbReference type="EMBL" id="KAI3750234.1"/>
    </source>
</evidence>
<accession>A0ACB9DU33</accession>